<evidence type="ECO:0000313" key="1">
    <source>
        <dbReference type="EMBL" id="CAI9729249.1"/>
    </source>
</evidence>
<evidence type="ECO:0008006" key="3">
    <source>
        <dbReference type="Google" id="ProtNLM"/>
    </source>
</evidence>
<proteinExistence type="predicted"/>
<gene>
    <name evidence="1" type="ORF">OCTVUL_1B016705</name>
</gene>
<protein>
    <recommendedName>
        <fullName evidence="3">MULE transposase domain-containing protein</fullName>
    </recommendedName>
</protein>
<dbReference type="Proteomes" id="UP001162480">
    <property type="component" value="Chromosome 10"/>
</dbReference>
<keyword evidence="2" id="KW-1185">Reference proteome</keyword>
<accession>A0AA36B7X7</accession>
<sequence length="177" mass="19904">MENMKENALKSQLASRSLIGAACGELENEGRSLMTSTSSLSRNIRNGDKKKKTTLLYLDQDSAIKVTDIGLKMRYQTDCDFNTKVKCLMALAFIPPLNTVDAFIELVDDNDLPQERVAYFEKHSTSGERRKVPPTFPIGLWNMYERTLNQLANTNNGVEGFHNALQASVTNTQPKLW</sequence>
<dbReference type="EMBL" id="OX597823">
    <property type="protein sequence ID" value="CAI9729249.1"/>
    <property type="molecule type" value="Genomic_DNA"/>
</dbReference>
<evidence type="ECO:0000313" key="2">
    <source>
        <dbReference type="Proteomes" id="UP001162480"/>
    </source>
</evidence>
<name>A0AA36B7X7_OCTVU</name>
<reference evidence="1" key="1">
    <citation type="submission" date="2023-08" db="EMBL/GenBank/DDBJ databases">
        <authorList>
            <person name="Alioto T."/>
            <person name="Alioto T."/>
            <person name="Gomez Garrido J."/>
        </authorList>
    </citation>
    <scope>NUCLEOTIDE SEQUENCE</scope>
</reference>
<organism evidence="1 2">
    <name type="scientific">Octopus vulgaris</name>
    <name type="common">Common octopus</name>
    <dbReference type="NCBI Taxonomy" id="6645"/>
    <lineage>
        <taxon>Eukaryota</taxon>
        <taxon>Metazoa</taxon>
        <taxon>Spiralia</taxon>
        <taxon>Lophotrochozoa</taxon>
        <taxon>Mollusca</taxon>
        <taxon>Cephalopoda</taxon>
        <taxon>Coleoidea</taxon>
        <taxon>Octopodiformes</taxon>
        <taxon>Octopoda</taxon>
        <taxon>Incirrata</taxon>
        <taxon>Octopodidae</taxon>
        <taxon>Octopus</taxon>
    </lineage>
</organism>
<dbReference type="AlphaFoldDB" id="A0AA36B7X7"/>